<dbReference type="Pfam" id="PF00455">
    <property type="entry name" value="DeoRC"/>
    <property type="match status" value="1"/>
</dbReference>
<feature type="domain" description="HTH deoR-type" evidence="4">
    <location>
        <begin position="8"/>
        <end position="63"/>
    </location>
</feature>
<dbReference type="GeneID" id="72463408"/>
<protein>
    <submittedName>
        <fullName evidence="6">DeoR/GlpR transcriptional regulator</fullName>
    </submittedName>
    <submittedName>
        <fullName evidence="5">HTH-type transcriptional regulator ulaR</fullName>
    </submittedName>
</protein>
<dbReference type="SMART" id="SM00420">
    <property type="entry name" value="HTH_DEOR"/>
    <property type="match status" value="1"/>
</dbReference>
<dbReference type="InterPro" id="IPR050313">
    <property type="entry name" value="Carb_Metab_HTH_regulators"/>
</dbReference>
<reference evidence="6 8" key="2">
    <citation type="submission" date="2018-08" db="EMBL/GenBank/DDBJ databases">
        <title>A genome reference for cultivated species of the human gut microbiota.</title>
        <authorList>
            <person name="Zou Y."/>
            <person name="Xue W."/>
            <person name="Luo G."/>
        </authorList>
    </citation>
    <scope>NUCLEOTIDE SEQUENCE [LARGE SCALE GENOMIC DNA]</scope>
    <source>
        <strain evidence="6 8">TF05-12AC</strain>
    </source>
</reference>
<dbReference type="PRINTS" id="PR00037">
    <property type="entry name" value="HTHLACR"/>
</dbReference>
<evidence type="ECO:0000313" key="7">
    <source>
        <dbReference type="Proteomes" id="UP000095765"/>
    </source>
</evidence>
<dbReference type="InterPro" id="IPR018356">
    <property type="entry name" value="Tscrpt_reg_HTH_DeoR_CS"/>
</dbReference>
<evidence type="ECO:0000313" key="6">
    <source>
        <dbReference type="EMBL" id="RGE65944.1"/>
    </source>
</evidence>
<name>A0A174T367_9FIRM</name>
<evidence type="ECO:0000256" key="3">
    <source>
        <dbReference type="ARBA" id="ARBA00023163"/>
    </source>
</evidence>
<dbReference type="SUPFAM" id="SSF46785">
    <property type="entry name" value="Winged helix' DNA-binding domain"/>
    <property type="match status" value="1"/>
</dbReference>
<dbReference type="Proteomes" id="UP000260828">
    <property type="component" value="Unassembled WGS sequence"/>
</dbReference>
<dbReference type="Gene3D" id="3.40.50.1360">
    <property type="match status" value="1"/>
</dbReference>
<dbReference type="RefSeq" id="WP_024731150.1">
    <property type="nucleotide sequence ID" value="NZ_CAUFHV010000002.1"/>
</dbReference>
<dbReference type="GO" id="GO:0003700">
    <property type="term" value="F:DNA-binding transcription factor activity"/>
    <property type="evidence" value="ECO:0007669"/>
    <property type="project" value="InterPro"/>
</dbReference>
<dbReference type="Pfam" id="PF08220">
    <property type="entry name" value="HTH_DeoR"/>
    <property type="match status" value="1"/>
</dbReference>
<dbReference type="PROSITE" id="PS51000">
    <property type="entry name" value="HTH_DEOR_2"/>
    <property type="match status" value="1"/>
</dbReference>
<dbReference type="PROSITE" id="PS00894">
    <property type="entry name" value="HTH_DEOR_1"/>
    <property type="match status" value="1"/>
</dbReference>
<dbReference type="SUPFAM" id="SSF100950">
    <property type="entry name" value="NagB/RpiA/CoA transferase-like"/>
    <property type="match status" value="1"/>
</dbReference>
<evidence type="ECO:0000256" key="2">
    <source>
        <dbReference type="ARBA" id="ARBA00023125"/>
    </source>
</evidence>
<keyword evidence="1" id="KW-0805">Transcription regulation</keyword>
<dbReference type="EMBL" id="CZBE01000021">
    <property type="protein sequence ID" value="CUQ02547.1"/>
    <property type="molecule type" value="Genomic_DNA"/>
</dbReference>
<sequence>MRKSVFQVNKRQKEVLSQLEQDGVVYVTRLSERFGVSEITIRRDLETMERARLLTRFHGGARLPEEPAEAVPLFDEKGRRNLDEKILIARRVAELIHEDDMVFMNSGSTVTHIPQFLQNKRVTIITNNARMACVDYGESVSLLLTGGIHNKITQSLTGDLAKRALEQVYATVCVLGVNGISAEDGITTSLYQETEINDAMLNRCRGKRIVAADSSKVGRTLNFISAPIDKIDMLVTTARADPAEIEKLKARGVEVLVVPCEPVGGEHCM</sequence>
<dbReference type="InterPro" id="IPR014036">
    <property type="entry name" value="DeoR-like_C"/>
</dbReference>
<dbReference type="PANTHER" id="PTHR30363">
    <property type="entry name" value="HTH-TYPE TRANSCRIPTIONAL REGULATOR SRLR-RELATED"/>
    <property type="match status" value="1"/>
</dbReference>
<keyword evidence="3" id="KW-0804">Transcription</keyword>
<evidence type="ECO:0000313" key="5">
    <source>
        <dbReference type="EMBL" id="CUQ02547.1"/>
    </source>
</evidence>
<dbReference type="InterPro" id="IPR037171">
    <property type="entry name" value="NagB/RpiA_transferase-like"/>
</dbReference>
<dbReference type="AlphaFoldDB" id="A0A174T367"/>
<proteinExistence type="predicted"/>
<dbReference type="InterPro" id="IPR036388">
    <property type="entry name" value="WH-like_DNA-bd_sf"/>
</dbReference>
<dbReference type="EMBL" id="QVME01000010">
    <property type="protein sequence ID" value="RGE65944.1"/>
    <property type="molecule type" value="Genomic_DNA"/>
</dbReference>
<accession>A0A174T367</accession>
<evidence type="ECO:0000313" key="8">
    <source>
        <dbReference type="Proteomes" id="UP000260828"/>
    </source>
</evidence>
<dbReference type="Proteomes" id="UP000095765">
    <property type="component" value="Unassembled WGS sequence"/>
</dbReference>
<dbReference type="PANTHER" id="PTHR30363:SF55">
    <property type="entry name" value="HTH-TYPE TRANSCRIPTIONAL REGULATOR ULAR"/>
    <property type="match status" value="1"/>
</dbReference>
<dbReference type="Gene3D" id="1.10.10.10">
    <property type="entry name" value="Winged helix-like DNA-binding domain superfamily/Winged helix DNA-binding domain"/>
    <property type="match status" value="1"/>
</dbReference>
<reference evidence="5 7" key="1">
    <citation type="submission" date="2015-09" db="EMBL/GenBank/DDBJ databases">
        <authorList>
            <consortium name="Pathogen Informatics"/>
        </authorList>
    </citation>
    <scope>NUCLEOTIDE SEQUENCE [LARGE SCALE GENOMIC DNA]</scope>
    <source>
        <strain evidence="5 7">2789STDY5834939</strain>
    </source>
</reference>
<gene>
    <name evidence="5" type="primary">ulaR</name>
    <name evidence="6" type="ORF">DXC40_15430</name>
    <name evidence="5" type="ORF">ERS852551_02812</name>
</gene>
<evidence type="ECO:0000256" key="1">
    <source>
        <dbReference type="ARBA" id="ARBA00023015"/>
    </source>
</evidence>
<evidence type="ECO:0000259" key="4">
    <source>
        <dbReference type="PROSITE" id="PS51000"/>
    </source>
</evidence>
<keyword evidence="2" id="KW-0238">DNA-binding</keyword>
<dbReference type="OrthoDB" id="9797223at2"/>
<dbReference type="GO" id="GO:0003677">
    <property type="term" value="F:DNA binding"/>
    <property type="evidence" value="ECO:0007669"/>
    <property type="project" value="UniProtKB-KW"/>
</dbReference>
<dbReference type="InterPro" id="IPR036390">
    <property type="entry name" value="WH_DNA-bd_sf"/>
</dbReference>
<dbReference type="SMART" id="SM01134">
    <property type="entry name" value="DeoRC"/>
    <property type="match status" value="1"/>
</dbReference>
<dbReference type="InterPro" id="IPR001034">
    <property type="entry name" value="DeoR_HTH"/>
</dbReference>
<organism evidence="5 7">
    <name type="scientific">Anaerotruncus colihominis</name>
    <dbReference type="NCBI Taxonomy" id="169435"/>
    <lineage>
        <taxon>Bacteria</taxon>
        <taxon>Bacillati</taxon>
        <taxon>Bacillota</taxon>
        <taxon>Clostridia</taxon>
        <taxon>Eubacteriales</taxon>
        <taxon>Oscillospiraceae</taxon>
        <taxon>Anaerotruncus</taxon>
    </lineage>
</organism>